<gene>
    <name evidence="3" type="ORF">GCM10010151_43370</name>
</gene>
<keyword evidence="2" id="KW-1133">Transmembrane helix</keyword>
<proteinExistence type="predicted"/>
<dbReference type="Proteomes" id="UP001501822">
    <property type="component" value="Unassembled WGS sequence"/>
</dbReference>
<evidence type="ECO:0000313" key="4">
    <source>
        <dbReference type="Proteomes" id="UP001501822"/>
    </source>
</evidence>
<feature type="transmembrane region" description="Helical" evidence="2">
    <location>
        <begin position="34"/>
        <end position="53"/>
    </location>
</feature>
<dbReference type="EMBL" id="BAAABM010000037">
    <property type="protein sequence ID" value="GAA0348933.1"/>
    <property type="molecule type" value="Genomic_DNA"/>
</dbReference>
<keyword evidence="2" id="KW-0472">Membrane</keyword>
<dbReference type="RefSeq" id="WP_252801626.1">
    <property type="nucleotide sequence ID" value="NZ_BAAABM010000037.1"/>
</dbReference>
<keyword evidence="4" id="KW-1185">Reference proteome</keyword>
<keyword evidence="2" id="KW-0812">Transmembrane</keyword>
<feature type="region of interest" description="Disordered" evidence="1">
    <location>
        <begin position="1"/>
        <end position="27"/>
    </location>
</feature>
<reference evidence="4" key="1">
    <citation type="journal article" date="2019" name="Int. J. Syst. Evol. Microbiol.">
        <title>The Global Catalogue of Microorganisms (GCM) 10K type strain sequencing project: providing services to taxonomists for standard genome sequencing and annotation.</title>
        <authorList>
            <consortium name="The Broad Institute Genomics Platform"/>
            <consortium name="The Broad Institute Genome Sequencing Center for Infectious Disease"/>
            <person name="Wu L."/>
            <person name="Ma J."/>
        </authorList>
    </citation>
    <scope>NUCLEOTIDE SEQUENCE [LARGE SCALE GENOMIC DNA]</scope>
    <source>
        <strain evidence="4">JCM 3146</strain>
    </source>
</reference>
<sequence>MPKNEQDPAGSTQQFRAFANRGDAAPSGPKNTGLIIGGAIGLLVVIVVIALLVI</sequence>
<protein>
    <submittedName>
        <fullName evidence="3">Uncharacterized protein</fullName>
    </submittedName>
</protein>
<comment type="caution">
    <text evidence="3">The sequence shown here is derived from an EMBL/GenBank/DDBJ whole genome shotgun (WGS) entry which is preliminary data.</text>
</comment>
<organism evidence="3 4">
    <name type="scientific">Actinoallomurus spadix</name>
    <dbReference type="NCBI Taxonomy" id="79912"/>
    <lineage>
        <taxon>Bacteria</taxon>
        <taxon>Bacillati</taxon>
        <taxon>Actinomycetota</taxon>
        <taxon>Actinomycetes</taxon>
        <taxon>Streptosporangiales</taxon>
        <taxon>Thermomonosporaceae</taxon>
        <taxon>Actinoallomurus</taxon>
    </lineage>
</organism>
<name>A0ABP3GLY0_9ACTN</name>
<accession>A0ABP3GLY0</accession>
<evidence type="ECO:0000313" key="3">
    <source>
        <dbReference type="EMBL" id="GAA0348933.1"/>
    </source>
</evidence>
<evidence type="ECO:0000256" key="2">
    <source>
        <dbReference type="SAM" id="Phobius"/>
    </source>
</evidence>
<evidence type="ECO:0000256" key="1">
    <source>
        <dbReference type="SAM" id="MobiDB-lite"/>
    </source>
</evidence>